<dbReference type="InterPro" id="IPR018060">
    <property type="entry name" value="HTH_AraC"/>
</dbReference>
<name>A0ABY9R719_9FLAO</name>
<keyword evidence="2" id="KW-0238">DNA-binding</keyword>
<dbReference type="PANTHER" id="PTHR43280">
    <property type="entry name" value="ARAC-FAMILY TRANSCRIPTIONAL REGULATOR"/>
    <property type="match status" value="1"/>
</dbReference>
<reference evidence="5" key="1">
    <citation type="submission" date="2023-09" db="EMBL/GenBank/DDBJ databases">
        <title>Flavobacterium sp. 20NA77.7 isolated from freshwater.</title>
        <authorList>
            <person name="Le V."/>
            <person name="Ko S.-R."/>
            <person name="Ahn C.-Y."/>
            <person name="Oh H.-M."/>
        </authorList>
    </citation>
    <scope>NUCLEOTIDE SEQUENCE</scope>
    <source>
        <strain evidence="5">20NA77.7</strain>
    </source>
</reference>
<proteinExistence type="predicted"/>
<evidence type="ECO:0000313" key="6">
    <source>
        <dbReference type="Proteomes" id="UP001180481"/>
    </source>
</evidence>
<evidence type="ECO:0000313" key="5">
    <source>
        <dbReference type="EMBL" id="WMW77058.1"/>
    </source>
</evidence>
<evidence type="ECO:0000256" key="3">
    <source>
        <dbReference type="ARBA" id="ARBA00023163"/>
    </source>
</evidence>
<dbReference type="SUPFAM" id="SSF51182">
    <property type="entry name" value="RmlC-like cupins"/>
    <property type="match status" value="1"/>
</dbReference>
<accession>A0ABY9R719</accession>
<dbReference type="RefSeq" id="WP_309531443.1">
    <property type="nucleotide sequence ID" value="NZ_CP133721.1"/>
</dbReference>
<evidence type="ECO:0000259" key="4">
    <source>
        <dbReference type="PROSITE" id="PS01124"/>
    </source>
</evidence>
<dbReference type="SUPFAM" id="SSF46689">
    <property type="entry name" value="Homeodomain-like"/>
    <property type="match status" value="2"/>
</dbReference>
<evidence type="ECO:0000256" key="2">
    <source>
        <dbReference type="ARBA" id="ARBA00023125"/>
    </source>
</evidence>
<evidence type="ECO:0000256" key="1">
    <source>
        <dbReference type="ARBA" id="ARBA00023015"/>
    </source>
</evidence>
<organism evidence="5 6">
    <name type="scientific">Flavobacterium nakdongensis</name>
    <dbReference type="NCBI Taxonomy" id="3073563"/>
    <lineage>
        <taxon>Bacteria</taxon>
        <taxon>Pseudomonadati</taxon>
        <taxon>Bacteroidota</taxon>
        <taxon>Flavobacteriia</taxon>
        <taxon>Flavobacteriales</taxon>
        <taxon>Flavobacteriaceae</taxon>
        <taxon>Flavobacterium</taxon>
    </lineage>
</organism>
<keyword evidence="1" id="KW-0805">Transcription regulation</keyword>
<dbReference type="InterPro" id="IPR003313">
    <property type="entry name" value="AraC-bd"/>
</dbReference>
<dbReference type="InterPro" id="IPR014710">
    <property type="entry name" value="RmlC-like_jellyroll"/>
</dbReference>
<keyword evidence="3" id="KW-0804">Transcription</keyword>
<gene>
    <name evidence="5" type="ORF">RF683_06050</name>
</gene>
<dbReference type="CDD" id="cd06976">
    <property type="entry name" value="cupin_MtlR-like_N"/>
    <property type="match status" value="1"/>
</dbReference>
<dbReference type="SMART" id="SM00342">
    <property type="entry name" value="HTH_ARAC"/>
    <property type="match status" value="1"/>
</dbReference>
<keyword evidence="6" id="KW-1185">Reference proteome</keyword>
<dbReference type="PANTHER" id="PTHR43280:SF27">
    <property type="entry name" value="TRANSCRIPTIONAL REGULATOR MTLR"/>
    <property type="match status" value="1"/>
</dbReference>
<dbReference type="InterPro" id="IPR011051">
    <property type="entry name" value="RmlC_Cupin_sf"/>
</dbReference>
<sequence>MKAILEDIKIKKGRASFFAYTYQVPYFEFKWHYHPEYELTYIVKGSGYRIVGNTYEYFKEGDLVLLGSNLPHTWTGKSNQQEHSEAIVIQFSSEMIHSLLAYEESEYMYKMLKDSAMGLNFKSTNEIVNKMEIVLSSNGFEKIINLIALLNDLSKVAYRLISPNSFHTIVSKKNENRINKVCLYIQHNFNSKITLKQVAELIHQTESNFCKFFKKATGITFSDYVNEIRINEACRLLELTEMTISEIVFETGFENQSYFNRVFATKKKQTPSHYRKSVKQK</sequence>
<dbReference type="InterPro" id="IPR009057">
    <property type="entry name" value="Homeodomain-like_sf"/>
</dbReference>
<dbReference type="Pfam" id="PF12833">
    <property type="entry name" value="HTH_18"/>
    <property type="match status" value="1"/>
</dbReference>
<dbReference type="EMBL" id="CP133721">
    <property type="protein sequence ID" value="WMW77058.1"/>
    <property type="molecule type" value="Genomic_DNA"/>
</dbReference>
<dbReference type="Pfam" id="PF02311">
    <property type="entry name" value="AraC_binding"/>
    <property type="match status" value="1"/>
</dbReference>
<protein>
    <submittedName>
        <fullName evidence="5">AraC family transcriptional regulator</fullName>
    </submittedName>
</protein>
<feature type="domain" description="HTH araC/xylS-type" evidence="4">
    <location>
        <begin position="179"/>
        <end position="277"/>
    </location>
</feature>
<dbReference type="Gene3D" id="1.10.10.60">
    <property type="entry name" value="Homeodomain-like"/>
    <property type="match status" value="2"/>
</dbReference>
<dbReference type="PROSITE" id="PS01124">
    <property type="entry name" value="HTH_ARAC_FAMILY_2"/>
    <property type="match status" value="1"/>
</dbReference>
<dbReference type="Proteomes" id="UP001180481">
    <property type="component" value="Chromosome"/>
</dbReference>
<dbReference type="Gene3D" id="2.60.120.10">
    <property type="entry name" value="Jelly Rolls"/>
    <property type="match status" value="1"/>
</dbReference>